<evidence type="ECO:0000313" key="2">
    <source>
        <dbReference type="Proteomes" id="UP000636755"/>
    </source>
</evidence>
<dbReference type="SUPFAM" id="SSF52540">
    <property type="entry name" value="P-loop containing nucleoside triphosphate hydrolases"/>
    <property type="match status" value="1"/>
</dbReference>
<dbReference type="PANTHER" id="PTHR46638">
    <property type="entry name" value="CORRINOID ADENOSYLTRANSFERASE"/>
    <property type="match status" value="1"/>
</dbReference>
<dbReference type="Proteomes" id="UP000636755">
    <property type="component" value="Unassembled WGS sequence"/>
</dbReference>
<sequence length="171" mass="19305">MKHIYYGDGKGKTTAAIGLAVRAAGSKMKVLFVQFLKTEFSGERHILSHTENVTLTFCPLELKFTFDMDDKEKAQAAKIFKGIFDNAVTTALTEKYDMVVLDEVFEAINAHMLSESEVYEFITNAPSSMEIVMTGHNPPKKFMDCADYITEFKKIKHPYDRGITGRIGIEF</sequence>
<dbReference type="Gene3D" id="3.40.50.300">
    <property type="entry name" value="P-loop containing nucleotide triphosphate hydrolases"/>
    <property type="match status" value="1"/>
</dbReference>
<keyword evidence="2" id="KW-1185">Reference proteome</keyword>
<dbReference type="InterPro" id="IPR003724">
    <property type="entry name" value="CblAdoTrfase_CobA"/>
</dbReference>
<dbReference type="PANTHER" id="PTHR46638:SF1">
    <property type="entry name" value="CORRINOID ADENOSYLTRANSFERASE"/>
    <property type="match status" value="1"/>
</dbReference>
<dbReference type="PIRSF" id="PIRSF015617">
    <property type="entry name" value="Adensltrnsf_CobA"/>
    <property type="match status" value="1"/>
</dbReference>
<accession>A0ABR7HLH4</accession>
<organism evidence="1 2">
    <name type="scientific">Ruminococcus intestinalis</name>
    <dbReference type="NCBI Taxonomy" id="2763066"/>
    <lineage>
        <taxon>Bacteria</taxon>
        <taxon>Bacillati</taxon>
        <taxon>Bacillota</taxon>
        <taxon>Clostridia</taxon>
        <taxon>Eubacteriales</taxon>
        <taxon>Oscillospiraceae</taxon>
        <taxon>Ruminococcus</taxon>
    </lineage>
</organism>
<dbReference type="RefSeq" id="WP_186935498.1">
    <property type="nucleotide sequence ID" value="NZ_JACOPS010000003.1"/>
</dbReference>
<gene>
    <name evidence="1" type="ORF">H8R91_07610</name>
</gene>
<protein>
    <submittedName>
        <fullName evidence="1">Cob(I)yrinic acid a,c-diamide adenosyltransferase</fullName>
    </submittedName>
</protein>
<comment type="caution">
    <text evidence="1">The sequence shown here is derived from an EMBL/GenBank/DDBJ whole genome shotgun (WGS) entry which is preliminary data.</text>
</comment>
<dbReference type="Pfam" id="PF02572">
    <property type="entry name" value="CobA_CobO_BtuR"/>
    <property type="match status" value="1"/>
</dbReference>
<evidence type="ECO:0000313" key="1">
    <source>
        <dbReference type="EMBL" id="MBC5728384.1"/>
    </source>
</evidence>
<proteinExistence type="predicted"/>
<dbReference type="InterPro" id="IPR027417">
    <property type="entry name" value="P-loop_NTPase"/>
</dbReference>
<reference evidence="1 2" key="1">
    <citation type="submission" date="2020-08" db="EMBL/GenBank/DDBJ databases">
        <title>Genome public.</title>
        <authorList>
            <person name="Liu C."/>
            <person name="Sun Q."/>
        </authorList>
    </citation>
    <scope>NUCLEOTIDE SEQUENCE [LARGE SCALE GENOMIC DNA]</scope>
    <source>
        <strain evidence="1 2">NSJ-71</strain>
    </source>
</reference>
<dbReference type="EMBL" id="JACOPS010000003">
    <property type="protein sequence ID" value="MBC5728384.1"/>
    <property type="molecule type" value="Genomic_DNA"/>
</dbReference>
<name>A0ABR7HLH4_9FIRM</name>